<evidence type="ECO:0000256" key="4">
    <source>
        <dbReference type="ARBA" id="ARBA00022692"/>
    </source>
</evidence>
<dbReference type="Pfam" id="PF12911">
    <property type="entry name" value="OppC_N"/>
    <property type="match status" value="1"/>
</dbReference>
<feature type="transmembrane region" description="Helical" evidence="7">
    <location>
        <begin position="144"/>
        <end position="164"/>
    </location>
</feature>
<dbReference type="PROSITE" id="PS50928">
    <property type="entry name" value="ABC_TM1"/>
    <property type="match status" value="1"/>
</dbReference>
<feature type="region of interest" description="Disordered" evidence="8">
    <location>
        <begin position="311"/>
        <end position="341"/>
    </location>
</feature>
<dbReference type="InterPro" id="IPR050366">
    <property type="entry name" value="BP-dependent_transpt_permease"/>
</dbReference>
<evidence type="ECO:0000313" key="13">
    <source>
        <dbReference type="Proteomes" id="UP000533017"/>
    </source>
</evidence>
<dbReference type="PANTHER" id="PTHR43386:SF1">
    <property type="entry name" value="D,D-DIPEPTIDE TRANSPORT SYSTEM PERMEASE PROTEIN DDPC-RELATED"/>
    <property type="match status" value="1"/>
</dbReference>
<evidence type="ECO:0000256" key="6">
    <source>
        <dbReference type="ARBA" id="ARBA00023136"/>
    </source>
</evidence>
<feature type="compositionally biased region" description="Basic and acidic residues" evidence="8">
    <location>
        <begin position="1"/>
        <end position="10"/>
    </location>
</feature>
<dbReference type="InterPro" id="IPR025966">
    <property type="entry name" value="OppC_N"/>
</dbReference>
<proteinExistence type="inferred from homology"/>
<dbReference type="GO" id="GO:0005886">
    <property type="term" value="C:plasma membrane"/>
    <property type="evidence" value="ECO:0007669"/>
    <property type="project" value="UniProtKB-SubCell"/>
</dbReference>
<evidence type="ECO:0000256" key="8">
    <source>
        <dbReference type="SAM" id="MobiDB-lite"/>
    </source>
</evidence>
<evidence type="ECO:0000313" key="12">
    <source>
        <dbReference type="Proteomes" id="UP000199052"/>
    </source>
</evidence>
<feature type="transmembrane region" description="Helical" evidence="7">
    <location>
        <begin position="113"/>
        <end position="137"/>
    </location>
</feature>
<keyword evidence="3" id="KW-1003">Cell membrane</keyword>
<feature type="transmembrane region" description="Helical" evidence="7">
    <location>
        <begin position="50"/>
        <end position="71"/>
    </location>
</feature>
<comment type="similarity">
    <text evidence="7">Belongs to the binding-protein-dependent transport system permease family.</text>
</comment>
<feature type="transmembrane region" description="Helical" evidence="7">
    <location>
        <begin position="231"/>
        <end position="252"/>
    </location>
</feature>
<gene>
    <name evidence="10" type="ORF">FHR37_004776</name>
    <name evidence="11" type="ORF">SAMN05421678_10163</name>
</gene>
<keyword evidence="13" id="KW-1185">Reference proteome</keyword>
<evidence type="ECO:0000259" key="9">
    <source>
        <dbReference type="PROSITE" id="PS50928"/>
    </source>
</evidence>
<evidence type="ECO:0000256" key="5">
    <source>
        <dbReference type="ARBA" id="ARBA00022989"/>
    </source>
</evidence>
<dbReference type="EMBL" id="JACBZA010000001">
    <property type="protein sequence ID" value="NYH85925.1"/>
    <property type="molecule type" value="Genomic_DNA"/>
</dbReference>
<dbReference type="SUPFAM" id="SSF161098">
    <property type="entry name" value="MetI-like"/>
    <property type="match status" value="1"/>
</dbReference>
<dbReference type="Gene3D" id="1.10.3720.10">
    <property type="entry name" value="MetI-like"/>
    <property type="match status" value="1"/>
</dbReference>
<keyword evidence="2 7" id="KW-0813">Transport</keyword>
<name>A0A1I2K839_9ACTN</name>
<feature type="transmembrane region" description="Helical" evidence="7">
    <location>
        <begin position="284"/>
        <end position="304"/>
    </location>
</feature>
<dbReference type="OrthoDB" id="8906042at2"/>
<dbReference type="InterPro" id="IPR000515">
    <property type="entry name" value="MetI-like"/>
</dbReference>
<reference evidence="11 12" key="1">
    <citation type="submission" date="2016-10" db="EMBL/GenBank/DDBJ databases">
        <authorList>
            <person name="de Groot N.N."/>
        </authorList>
    </citation>
    <scope>NUCLEOTIDE SEQUENCE [LARGE SCALE GENOMIC DNA]</scope>
    <source>
        <strain evidence="11 12">CPCC 202808</strain>
    </source>
</reference>
<dbReference type="Proteomes" id="UP000533017">
    <property type="component" value="Unassembled WGS sequence"/>
</dbReference>
<evidence type="ECO:0000256" key="1">
    <source>
        <dbReference type="ARBA" id="ARBA00004651"/>
    </source>
</evidence>
<comment type="subcellular location">
    <subcellularLocation>
        <location evidence="1 7">Cell membrane</location>
        <topology evidence="1 7">Multi-pass membrane protein</topology>
    </subcellularLocation>
</comment>
<keyword evidence="5 7" id="KW-1133">Transmembrane helix</keyword>
<dbReference type="STRING" id="504797.SAMN05421678_10163"/>
<feature type="region of interest" description="Disordered" evidence="8">
    <location>
        <begin position="1"/>
        <end position="29"/>
    </location>
</feature>
<accession>A0A1I2K839</accession>
<evidence type="ECO:0000313" key="10">
    <source>
        <dbReference type="EMBL" id="NYH85925.1"/>
    </source>
</evidence>
<keyword evidence="4 7" id="KW-0812">Transmembrane</keyword>
<evidence type="ECO:0000256" key="3">
    <source>
        <dbReference type="ARBA" id="ARBA00022475"/>
    </source>
</evidence>
<evidence type="ECO:0000256" key="2">
    <source>
        <dbReference type="ARBA" id="ARBA00022448"/>
    </source>
</evidence>
<dbReference type="InterPro" id="IPR035906">
    <property type="entry name" value="MetI-like_sf"/>
</dbReference>
<reference evidence="10 13" key="2">
    <citation type="submission" date="2020-07" db="EMBL/GenBank/DDBJ databases">
        <title>Sequencing the genomes of 1000 actinobacteria strains.</title>
        <authorList>
            <person name="Klenk H.-P."/>
        </authorList>
    </citation>
    <scope>NUCLEOTIDE SEQUENCE [LARGE SCALE GENOMIC DNA]</scope>
    <source>
        <strain evidence="10 13">DSM 45117</strain>
    </source>
</reference>
<dbReference type="Proteomes" id="UP000199052">
    <property type="component" value="Unassembled WGS sequence"/>
</dbReference>
<dbReference type="CDD" id="cd06261">
    <property type="entry name" value="TM_PBP2"/>
    <property type="match status" value="1"/>
</dbReference>
<evidence type="ECO:0000313" key="11">
    <source>
        <dbReference type="EMBL" id="SFF62370.1"/>
    </source>
</evidence>
<sequence>MSTDLNHTEDTGSPGGTETAVEAAATQDDDNRHRSAIGQLLGSIAHNPKALAGAAVLGMFVVVAVFAPLIAPFDPHSTDYGRGVGPSGAHWLGTTTYGQDVFSQLVYGTRQSLLIAFLVGGVATVVSALIGVGAAYVGNLVDHGLSLFTDIFLVIPGLPLLIVISSYIRGGGIMVMVGVIAVTSWAYGARQFRAQALSLRNREFLDAARVRGERTSYTVVFEILPTMSGLLVANFLGAAVYGVLAVAGLQFIGLGDITSISWGSMMHWAENNEALQAGTPLWDLAPGLCIALLGASFSLINYAFDEVSNPALRPPRRRRPQRDRSQRNQKEVSGAATVQQT</sequence>
<organism evidence="11 12">
    <name type="scientific">Actinopolymorpha cephalotaxi</name>
    <dbReference type="NCBI Taxonomy" id="504797"/>
    <lineage>
        <taxon>Bacteria</taxon>
        <taxon>Bacillati</taxon>
        <taxon>Actinomycetota</taxon>
        <taxon>Actinomycetes</taxon>
        <taxon>Propionibacteriales</taxon>
        <taxon>Actinopolymorphaceae</taxon>
        <taxon>Actinopolymorpha</taxon>
    </lineage>
</organism>
<feature type="compositionally biased region" description="Low complexity" evidence="8">
    <location>
        <begin position="17"/>
        <end position="26"/>
    </location>
</feature>
<dbReference type="RefSeq" id="WP_092879633.1">
    <property type="nucleotide sequence ID" value="NZ_FOOI01000001.1"/>
</dbReference>
<dbReference type="PANTHER" id="PTHR43386">
    <property type="entry name" value="OLIGOPEPTIDE TRANSPORT SYSTEM PERMEASE PROTEIN APPC"/>
    <property type="match status" value="1"/>
</dbReference>
<dbReference type="Pfam" id="PF00528">
    <property type="entry name" value="BPD_transp_1"/>
    <property type="match status" value="1"/>
</dbReference>
<evidence type="ECO:0000256" key="7">
    <source>
        <dbReference type="RuleBase" id="RU363032"/>
    </source>
</evidence>
<feature type="domain" description="ABC transmembrane type-1" evidence="9">
    <location>
        <begin position="113"/>
        <end position="301"/>
    </location>
</feature>
<feature type="transmembrane region" description="Helical" evidence="7">
    <location>
        <begin position="170"/>
        <end position="188"/>
    </location>
</feature>
<dbReference type="AlphaFoldDB" id="A0A1I2K839"/>
<keyword evidence="6 7" id="KW-0472">Membrane</keyword>
<dbReference type="EMBL" id="FOOI01000001">
    <property type="protein sequence ID" value="SFF62370.1"/>
    <property type="molecule type" value="Genomic_DNA"/>
</dbReference>
<protein>
    <submittedName>
        <fullName evidence="11">Peptide/nickel transport system permease protein</fullName>
    </submittedName>
</protein>
<dbReference type="GO" id="GO:0071916">
    <property type="term" value="F:dipeptide transmembrane transporter activity"/>
    <property type="evidence" value="ECO:0007669"/>
    <property type="project" value="TreeGrafter"/>
</dbReference>